<dbReference type="AlphaFoldDB" id="A0A6A5XJH0"/>
<feature type="region of interest" description="Disordered" evidence="1">
    <location>
        <begin position="57"/>
        <end position="76"/>
    </location>
</feature>
<keyword evidence="3" id="KW-1185">Reference proteome</keyword>
<dbReference type="GeneID" id="54288577"/>
<evidence type="ECO:0000256" key="1">
    <source>
        <dbReference type="SAM" id="MobiDB-lite"/>
    </source>
</evidence>
<gene>
    <name evidence="2" type="ORF">BU24DRAFT_452318</name>
</gene>
<reference evidence="2" key="1">
    <citation type="journal article" date="2020" name="Stud. Mycol.">
        <title>101 Dothideomycetes genomes: a test case for predicting lifestyles and emergence of pathogens.</title>
        <authorList>
            <person name="Haridas S."/>
            <person name="Albert R."/>
            <person name="Binder M."/>
            <person name="Bloem J."/>
            <person name="Labutti K."/>
            <person name="Salamov A."/>
            <person name="Andreopoulos B."/>
            <person name="Baker S."/>
            <person name="Barry K."/>
            <person name="Bills G."/>
            <person name="Bluhm B."/>
            <person name="Cannon C."/>
            <person name="Castanera R."/>
            <person name="Culley D."/>
            <person name="Daum C."/>
            <person name="Ezra D."/>
            <person name="Gonzalez J."/>
            <person name="Henrissat B."/>
            <person name="Kuo A."/>
            <person name="Liang C."/>
            <person name="Lipzen A."/>
            <person name="Lutzoni F."/>
            <person name="Magnuson J."/>
            <person name="Mondo S."/>
            <person name="Nolan M."/>
            <person name="Ohm R."/>
            <person name="Pangilinan J."/>
            <person name="Park H.-J."/>
            <person name="Ramirez L."/>
            <person name="Alfaro M."/>
            <person name="Sun H."/>
            <person name="Tritt A."/>
            <person name="Yoshinaga Y."/>
            <person name="Zwiers L.-H."/>
            <person name="Turgeon B."/>
            <person name="Goodwin S."/>
            <person name="Spatafora J."/>
            <person name="Crous P."/>
            <person name="Grigoriev I."/>
        </authorList>
    </citation>
    <scope>NUCLEOTIDE SEQUENCE</scope>
    <source>
        <strain evidence="2">CBS 175.79</strain>
    </source>
</reference>
<protein>
    <submittedName>
        <fullName evidence="2">Uncharacterized protein</fullName>
    </submittedName>
</protein>
<proteinExistence type="predicted"/>
<organism evidence="2 3">
    <name type="scientific">Aaosphaeria arxii CBS 175.79</name>
    <dbReference type="NCBI Taxonomy" id="1450172"/>
    <lineage>
        <taxon>Eukaryota</taxon>
        <taxon>Fungi</taxon>
        <taxon>Dikarya</taxon>
        <taxon>Ascomycota</taxon>
        <taxon>Pezizomycotina</taxon>
        <taxon>Dothideomycetes</taxon>
        <taxon>Pleosporomycetidae</taxon>
        <taxon>Pleosporales</taxon>
        <taxon>Pleosporales incertae sedis</taxon>
        <taxon>Aaosphaeria</taxon>
    </lineage>
</organism>
<dbReference type="RefSeq" id="XP_033381754.1">
    <property type="nucleotide sequence ID" value="XM_033531180.1"/>
</dbReference>
<evidence type="ECO:0000313" key="3">
    <source>
        <dbReference type="Proteomes" id="UP000799778"/>
    </source>
</evidence>
<dbReference type="EMBL" id="ML978071">
    <property type="protein sequence ID" value="KAF2013415.1"/>
    <property type="molecule type" value="Genomic_DNA"/>
</dbReference>
<name>A0A6A5XJH0_9PLEO</name>
<accession>A0A6A5XJH0</accession>
<evidence type="ECO:0000313" key="2">
    <source>
        <dbReference type="EMBL" id="KAF2013415.1"/>
    </source>
</evidence>
<sequence length="154" mass="16556">MAALPGAVAFPLPKHTVYPPYTELYSTRSRGRSSVESLLSTKKGPTTSSRVIVTISDQPTHHSGDQVAGAQKDTQERQHACPGAYSSLTHRDSAVRALCHRTATSSSCKFDEVSYAMNLAWLPPVIQLCPTFPTSIVAPGLYCPSGRPVPDDSQ</sequence>
<dbReference type="Proteomes" id="UP000799778">
    <property type="component" value="Unassembled WGS sequence"/>
</dbReference>